<keyword evidence="3" id="KW-1185">Reference proteome</keyword>
<accession>B1WX53</accession>
<dbReference type="Pfam" id="PF09995">
    <property type="entry name" value="MPAB_Lcp_cat"/>
    <property type="match status" value="1"/>
</dbReference>
<evidence type="ECO:0000313" key="3">
    <source>
        <dbReference type="Proteomes" id="UP000001203"/>
    </source>
</evidence>
<dbReference type="PANTHER" id="PTHR36124">
    <property type="match status" value="1"/>
</dbReference>
<dbReference type="EMBL" id="CP000806">
    <property type="protein sequence ID" value="ACB50797.1"/>
    <property type="molecule type" value="Genomic_DNA"/>
</dbReference>
<dbReference type="PANTHER" id="PTHR36124:SF1">
    <property type="entry name" value="ER-BOUND OXYGENASE MPAB_MPAB'_RUBBER OXYGENASE CATALYTIC DOMAIN-CONTAINING PROTEIN"/>
    <property type="match status" value="1"/>
</dbReference>
<dbReference type="InterPro" id="IPR018713">
    <property type="entry name" value="MPAB/Lcp_cat_dom"/>
</dbReference>
<dbReference type="HOGENOM" id="CLU_039076_1_0_3"/>
<dbReference type="Proteomes" id="UP000001203">
    <property type="component" value="Chromosome circular"/>
</dbReference>
<dbReference type="RefSeq" id="WP_009544256.1">
    <property type="nucleotide sequence ID" value="NC_010546.1"/>
</dbReference>
<protein>
    <recommendedName>
        <fullName evidence="1">ER-bound oxygenase mpaB/mpaB'/Rubber oxygenase catalytic domain-containing protein</fullName>
    </recommendedName>
</protein>
<dbReference type="eggNOG" id="COG3662">
    <property type="taxonomic scope" value="Bacteria"/>
</dbReference>
<feature type="domain" description="ER-bound oxygenase mpaB/mpaB'/Rubber oxygenase catalytic" evidence="1">
    <location>
        <begin position="64"/>
        <end position="222"/>
    </location>
</feature>
<dbReference type="GO" id="GO:0016491">
    <property type="term" value="F:oxidoreductase activity"/>
    <property type="evidence" value="ECO:0007669"/>
    <property type="project" value="InterPro"/>
</dbReference>
<dbReference type="InterPro" id="IPR046366">
    <property type="entry name" value="MPAB"/>
</dbReference>
<dbReference type="STRING" id="43989.cce_1447"/>
<dbReference type="KEGG" id="cyt:cce_1447"/>
<sequence length="292" mass="34744">MFGLNLRYHRLQQIQQLDPVNDHCQICHLLVGYEFPWDITRSLELAMVKTYCIPSISQLLDRTGEFHHHTQKRYDDTGLLVAEILKWSYDSERGQESLRRMNAIHGHYPISNEDFLYVLSTFIYEPIRWNERFGWRLFCETEKLAIFHFWQKVGEKMHIKNIPSTYEKFAQYNHDYEQQNFVYSDSNRRVGESTINLFLSWFPYFSRQMIKPCVYAMFDDLTLTAFGSPHPPGVVCNLVENGLKLRGYVSRWLLPRKKPDFFTDSKLRSYPNGYKLSDIGPTKMLKKLNRNN</sequence>
<proteinExistence type="predicted"/>
<dbReference type="OrthoDB" id="9812943at2"/>
<gene>
    <name evidence="2" type="ordered locus">cce_1447</name>
</gene>
<name>B1WX53_CROS5</name>
<evidence type="ECO:0000259" key="1">
    <source>
        <dbReference type="Pfam" id="PF09995"/>
    </source>
</evidence>
<reference evidence="2 3" key="1">
    <citation type="journal article" date="2008" name="Proc. Natl. Acad. Sci. U.S.A.">
        <title>The genome of Cyanothece 51142, a unicellular diazotrophic cyanobacterium important in the marine nitrogen cycle.</title>
        <authorList>
            <person name="Welsh E.A."/>
            <person name="Liberton M."/>
            <person name="Stoeckel J."/>
            <person name="Loh T."/>
            <person name="Elvitigala T."/>
            <person name="Wang C."/>
            <person name="Wollam A."/>
            <person name="Fulton R.S."/>
            <person name="Clifton S.W."/>
            <person name="Jacobs J.M."/>
            <person name="Aurora R."/>
            <person name="Ghosh B.K."/>
            <person name="Sherman L.A."/>
            <person name="Smith R.D."/>
            <person name="Wilson R.K."/>
            <person name="Pakrasi H.B."/>
        </authorList>
    </citation>
    <scope>NUCLEOTIDE SEQUENCE [LARGE SCALE GENOMIC DNA]</scope>
    <source>
        <strain evidence="3">ATCC 51142 / BH68</strain>
    </source>
</reference>
<dbReference type="AlphaFoldDB" id="B1WX53"/>
<organism evidence="2 3">
    <name type="scientific">Crocosphaera subtropica (strain ATCC 51142 / BH68)</name>
    <name type="common">Cyanothece sp. (strain ATCC 51142)</name>
    <dbReference type="NCBI Taxonomy" id="43989"/>
    <lineage>
        <taxon>Bacteria</taxon>
        <taxon>Bacillati</taxon>
        <taxon>Cyanobacteriota</taxon>
        <taxon>Cyanophyceae</taxon>
        <taxon>Oscillatoriophycideae</taxon>
        <taxon>Chroococcales</taxon>
        <taxon>Aphanothecaceae</taxon>
        <taxon>Crocosphaera</taxon>
        <taxon>Crocosphaera subtropica</taxon>
    </lineage>
</organism>
<evidence type="ECO:0000313" key="2">
    <source>
        <dbReference type="EMBL" id="ACB50797.1"/>
    </source>
</evidence>